<feature type="compositionally biased region" description="Polar residues" evidence="1">
    <location>
        <begin position="164"/>
        <end position="182"/>
    </location>
</feature>
<keyword evidence="2" id="KW-0472">Membrane</keyword>
<keyword evidence="3" id="KW-0808">Transferase</keyword>
<comment type="caution">
    <text evidence="3">The sequence shown here is derived from an EMBL/GenBank/DDBJ whole genome shotgun (WGS) entry which is preliminary data.</text>
</comment>
<sequence>STLGTSVAGIFGGYTINALIGLEAMIGWTADPCFSGRADNRNSCYHAVIVVVVAAAVVVTTTSPVRSMMVVMIAVAPVTTLLRGGDVNSKEEGSMGNYEDLGDKNFVETDVESVADALDGENGQPCVVDEHDDGFVAKTKEPMINEVLEKVEMNEQPKEKDSFTPKNTSTLHNSESQNGSSIKQSGFSMLKRLEETIKVGLALVLNMKGCEDTLASLVADKGDSYVNKRIVFRSMFKETKKLHVDLWMLRQIWGDTHFNFASTSTLRLSVDGLWFPDDVLIRWIIVYAPQNLSSKIALWSSLSNLIVNWKGPLVTMGDFNKVKEAGKRLGLVFNRKQDEIFNDFILDSSLIDIPLGGYN</sequence>
<gene>
    <name evidence="3" type="ORF">Tci_566323</name>
</gene>
<keyword evidence="3" id="KW-0695">RNA-directed DNA polymerase</keyword>
<feature type="compositionally biased region" description="Basic and acidic residues" evidence="1">
    <location>
        <begin position="153"/>
        <end position="163"/>
    </location>
</feature>
<organism evidence="3">
    <name type="scientific">Tanacetum cinerariifolium</name>
    <name type="common">Dalmatian daisy</name>
    <name type="synonym">Chrysanthemum cinerariifolium</name>
    <dbReference type="NCBI Taxonomy" id="118510"/>
    <lineage>
        <taxon>Eukaryota</taxon>
        <taxon>Viridiplantae</taxon>
        <taxon>Streptophyta</taxon>
        <taxon>Embryophyta</taxon>
        <taxon>Tracheophyta</taxon>
        <taxon>Spermatophyta</taxon>
        <taxon>Magnoliopsida</taxon>
        <taxon>eudicotyledons</taxon>
        <taxon>Gunneridae</taxon>
        <taxon>Pentapetalae</taxon>
        <taxon>asterids</taxon>
        <taxon>campanulids</taxon>
        <taxon>Asterales</taxon>
        <taxon>Asteraceae</taxon>
        <taxon>Asteroideae</taxon>
        <taxon>Anthemideae</taxon>
        <taxon>Anthemidinae</taxon>
        <taxon>Tanacetum</taxon>
    </lineage>
</organism>
<dbReference type="EMBL" id="BKCJ010345554">
    <property type="protein sequence ID" value="GEZ94350.1"/>
    <property type="molecule type" value="Genomic_DNA"/>
</dbReference>
<dbReference type="GO" id="GO:0003964">
    <property type="term" value="F:RNA-directed DNA polymerase activity"/>
    <property type="evidence" value="ECO:0007669"/>
    <property type="project" value="UniProtKB-KW"/>
</dbReference>
<keyword evidence="2" id="KW-0812">Transmembrane</keyword>
<evidence type="ECO:0000256" key="1">
    <source>
        <dbReference type="SAM" id="MobiDB-lite"/>
    </source>
</evidence>
<proteinExistence type="predicted"/>
<feature type="non-terminal residue" evidence="3">
    <location>
        <position position="1"/>
    </location>
</feature>
<name>A0A699IXL7_TANCI</name>
<protein>
    <submittedName>
        <fullName evidence="3">RNA-directed DNA polymerase, eukaryota, reverse transcriptase zinc-binding domain protein</fullName>
    </submittedName>
</protein>
<reference evidence="3" key="1">
    <citation type="journal article" date="2019" name="Sci. Rep.">
        <title>Draft genome of Tanacetum cinerariifolium, the natural source of mosquito coil.</title>
        <authorList>
            <person name="Yamashiro T."/>
            <person name="Shiraishi A."/>
            <person name="Satake H."/>
            <person name="Nakayama K."/>
        </authorList>
    </citation>
    <scope>NUCLEOTIDE SEQUENCE</scope>
</reference>
<feature type="transmembrane region" description="Helical" evidence="2">
    <location>
        <begin position="6"/>
        <end position="30"/>
    </location>
</feature>
<feature type="transmembrane region" description="Helical" evidence="2">
    <location>
        <begin position="42"/>
        <end position="59"/>
    </location>
</feature>
<evidence type="ECO:0000256" key="2">
    <source>
        <dbReference type="SAM" id="Phobius"/>
    </source>
</evidence>
<accession>A0A699IXL7</accession>
<keyword evidence="2" id="KW-1133">Transmembrane helix</keyword>
<evidence type="ECO:0000313" key="3">
    <source>
        <dbReference type="EMBL" id="GEZ94350.1"/>
    </source>
</evidence>
<feature type="region of interest" description="Disordered" evidence="1">
    <location>
        <begin position="153"/>
        <end position="182"/>
    </location>
</feature>
<keyword evidence="3" id="KW-0548">Nucleotidyltransferase</keyword>
<dbReference type="AlphaFoldDB" id="A0A699IXL7"/>